<reference evidence="2" key="1">
    <citation type="journal article" date="2015" name="PLoS Genet.">
        <title>The dynamic genome and transcriptome of the human fungal pathogen Blastomyces and close relative Emmonsia.</title>
        <authorList>
            <person name="Munoz J.F."/>
            <person name="Gauthier G.M."/>
            <person name="Desjardins C.A."/>
            <person name="Gallo J.E."/>
            <person name="Holder J."/>
            <person name="Sullivan T.D."/>
            <person name="Marty A.J."/>
            <person name="Carmen J.C."/>
            <person name="Chen Z."/>
            <person name="Ding L."/>
            <person name="Gujja S."/>
            <person name="Magrini V."/>
            <person name="Misas E."/>
            <person name="Mitreva M."/>
            <person name="Priest M."/>
            <person name="Saif S."/>
            <person name="Whiston E.A."/>
            <person name="Young S."/>
            <person name="Zeng Q."/>
            <person name="Goldman W.E."/>
            <person name="Mardis E.R."/>
            <person name="Taylor J.W."/>
            <person name="McEwen J.G."/>
            <person name="Clay O.K."/>
            <person name="Klein B.S."/>
            <person name="Cuomo C.A."/>
        </authorList>
    </citation>
    <scope>NUCLEOTIDE SEQUENCE [LARGE SCALE GENOMIC DNA]</scope>
    <source>
        <strain evidence="2">UAMH 3008</strain>
    </source>
</reference>
<proteinExistence type="predicted"/>
<evidence type="ECO:0000313" key="1">
    <source>
        <dbReference type="EMBL" id="KKZ66390.1"/>
    </source>
</evidence>
<dbReference type="EMBL" id="LCZI01000497">
    <property type="protein sequence ID" value="KKZ66390.1"/>
    <property type="molecule type" value="Genomic_DNA"/>
</dbReference>
<gene>
    <name evidence="1" type="ORF">EMCG_07894</name>
</gene>
<evidence type="ECO:0000313" key="2">
    <source>
        <dbReference type="Proteomes" id="UP000034164"/>
    </source>
</evidence>
<sequence length="66" mass="7248">MENSPGWSTENGWNDPGDRTTNFAVDKVELGFGCFLLLDDLRISIARSIDHDGIKPLALLLTQADS</sequence>
<comment type="caution">
    <text evidence="1">The sequence shown here is derived from an EMBL/GenBank/DDBJ whole genome shotgun (WGS) entry which is preliminary data.</text>
</comment>
<dbReference type="VEuPathDB" id="FungiDB:EMCG_07894"/>
<protein>
    <submittedName>
        <fullName evidence="1">Uncharacterized protein</fullName>
    </submittedName>
</protein>
<accession>A0A0G2I837</accession>
<dbReference type="AlphaFoldDB" id="A0A0G2I837"/>
<organism evidence="1 2">
    <name type="scientific">[Emmonsia] crescens</name>
    <dbReference type="NCBI Taxonomy" id="73230"/>
    <lineage>
        <taxon>Eukaryota</taxon>
        <taxon>Fungi</taxon>
        <taxon>Dikarya</taxon>
        <taxon>Ascomycota</taxon>
        <taxon>Pezizomycotina</taxon>
        <taxon>Eurotiomycetes</taxon>
        <taxon>Eurotiomycetidae</taxon>
        <taxon>Onygenales</taxon>
        <taxon>Ajellomycetaceae</taxon>
        <taxon>Emergomyces</taxon>
    </lineage>
</organism>
<dbReference type="Proteomes" id="UP000034164">
    <property type="component" value="Unassembled WGS sequence"/>
</dbReference>
<name>A0A0G2I837_9EURO</name>